<dbReference type="SUPFAM" id="SSF47598">
    <property type="entry name" value="Ribbon-helix-helix"/>
    <property type="match status" value="1"/>
</dbReference>
<dbReference type="RefSeq" id="WP_036425566.1">
    <property type="nucleotide sequence ID" value="NZ_JBANEY010000108.1"/>
</dbReference>
<dbReference type="Gene3D" id="1.10.1220.10">
    <property type="entry name" value="Met repressor-like"/>
    <property type="match status" value="1"/>
</dbReference>
<dbReference type="InterPro" id="IPR013321">
    <property type="entry name" value="Arc_rbn_hlx_hlx"/>
</dbReference>
<evidence type="ECO:0008006" key="2">
    <source>
        <dbReference type="Google" id="ProtNLM"/>
    </source>
</evidence>
<protein>
    <recommendedName>
        <fullName evidence="2">Plasmid segregation centromere-binding protein ParG</fullName>
    </recommendedName>
</protein>
<accession>A0A096Y6L9</accession>
<dbReference type="InterPro" id="IPR010985">
    <property type="entry name" value="Ribbon_hlx_hlx"/>
</dbReference>
<reference evidence="1" key="1">
    <citation type="journal article" date="2014" name="Antimicrob. Agents Chemother.">
        <title>Detection of variants of the pRAS3, pAB5S9, and pSN254 plasmids in Aeromonas salmonicida subsp. salmonicida: multidrug-resistance, interspecies exchanges, and plasmid reshaping.</title>
        <authorList>
            <person name="Vincent A.T."/>
            <person name="Trudel M.V."/>
            <person name="Paquet V.E."/>
            <person name="Boyle B."/>
            <person name="Tanaka K.H."/>
            <person name="Dallaire-Dufresne S."/>
            <person name="Daher R.K."/>
            <person name="Frenette M."/>
            <person name="Derome N."/>
            <person name="Charette S.J."/>
        </authorList>
    </citation>
    <scope>NUCLEOTIDE SEQUENCE</scope>
    <source>
        <strain evidence="1">2009-144K3</strain>
        <plasmid evidence="1">pAB5S9b</plasmid>
    </source>
</reference>
<name>A0A096Y6L9_AERSS</name>
<proteinExistence type="predicted"/>
<dbReference type="GO" id="GO:0006355">
    <property type="term" value="P:regulation of DNA-templated transcription"/>
    <property type="evidence" value="ECO:0007669"/>
    <property type="project" value="InterPro"/>
</dbReference>
<dbReference type="Pfam" id="PF09274">
    <property type="entry name" value="ParG"/>
    <property type="match status" value="1"/>
</dbReference>
<sequence>MSGKKIQIGAKPTNTAAATVAADDWVQNRDTAPIEKEPMKRLTIDIPESLHRAIKMHCVESGTSIADEVRALLLQKFVNQ</sequence>
<keyword evidence="1" id="KW-0614">Plasmid</keyword>
<dbReference type="EMBL" id="KJ909292">
    <property type="protein sequence ID" value="AIM49715.1"/>
    <property type="molecule type" value="Genomic_DNA"/>
</dbReference>
<dbReference type="AlphaFoldDB" id="A0A096Y6L9"/>
<organism evidence="1">
    <name type="scientific">Aeromonas salmonicida subsp. salmonicida</name>
    <dbReference type="NCBI Taxonomy" id="29491"/>
    <lineage>
        <taxon>Bacteria</taxon>
        <taxon>Pseudomonadati</taxon>
        <taxon>Pseudomonadota</taxon>
        <taxon>Gammaproteobacteria</taxon>
        <taxon>Aeromonadales</taxon>
        <taxon>Aeromonadaceae</taxon>
        <taxon>Aeromonas</taxon>
    </lineage>
</organism>
<geneLocation type="plasmid" evidence="1">
    <name>pAB5S9b</name>
</geneLocation>
<dbReference type="InterPro" id="IPR015354">
    <property type="entry name" value="DNA_partition_ParG"/>
</dbReference>
<evidence type="ECO:0000313" key="1">
    <source>
        <dbReference type="EMBL" id="AIM49715.1"/>
    </source>
</evidence>